<accession>A0A9R0KC60</accession>
<feature type="binding site" evidence="8">
    <location>
        <position position="4"/>
    </location>
    <ligand>
        <name>Zn(2+)</name>
        <dbReference type="ChEBI" id="CHEBI:29105"/>
        <label>1</label>
    </ligand>
</feature>
<dbReference type="KEGG" id="soe:110804938"/>
<keyword evidence="6 7" id="KW-0539">Nucleus</keyword>
<evidence type="ECO:0000256" key="7">
    <source>
        <dbReference type="PIRNR" id="PIRNR005586"/>
    </source>
</evidence>
<gene>
    <name evidence="13" type="primary">LOC110804938</name>
</gene>
<dbReference type="PROSITE" id="PS51133">
    <property type="entry name" value="ZF_TFIIS_2"/>
    <property type="match status" value="1"/>
</dbReference>
<dbReference type="Pfam" id="PF01096">
    <property type="entry name" value="Zn_ribbon_TFIIS"/>
    <property type="match status" value="1"/>
</dbReference>
<reference evidence="13" key="2">
    <citation type="submission" date="2025-08" db="UniProtKB">
        <authorList>
            <consortium name="RefSeq"/>
        </authorList>
    </citation>
    <scope>IDENTIFICATION</scope>
    <source>
        <tissue evidence="13">Leaf</tissue>
    </source>
</reference>
<keyword evidence="7 10" id="KW-0804">Transcription</keyword>
<dbReference type="GO" id="GO:0005666">
    <property type="term" value="C:RNA polymerase III complex"/>
    <property type="evidence" value="ECO:0000318"/>
    <property type="project" value="GO_Central"/>
</dbReference>
<dbReference type="PROSITE" id="PS00466">
    <property type="entry name" value="ZF_TFIIS_1"/>
    <property type="match status" value="1"/>
</dbReference>
<dbReference type="CDD" id="cd10509">
    <property type="entry name" value="Zn-ribbon_RPC11"/>
    <property type="match status" value="1"/>
</dbReference>
<keyword evidence="4 9" id="KW-0863">Zinc-finger</keyword>
<feature type="zinc finger region" description="C4-type" evidence="9">
    <location>
        <begin position="4"/>
        <end position="26"/>
    </location>
</feature>
<feature type="binding site" evidence="8">
    <location>
        <position position="101"/>
    </location>
    <ligand>
        <name>Zn(2+)</name>
        <dbReference type="ChEBI" id="CHEBI:29105"/>
        <label>2</label>
    </ligand>
</feature>
<dbReference type="SMART" id="SM00661">
    <property type="entry name" value="RPOL9"/>
    <property type="match status" value="1"/>
</dbReference>
<comment type="subcellular location">
    <subcellularLocation>
        <location evidence="1 7">Nucleus</location>
    </subcellularLocation>
</comment>
<protein>
    <recommendedName>
        <fullName evidence="7">DNA-directed RNA polymerase subunit</fullName>
    </recommendedName>
</protein>
<feature type="binding site" evidence="8">
    <location>
        <position position="96"/>
    </location>
    <ligand>
        <name>Zn(2+)</name>
        <dbReference type="ChEBI" id="CHEBI:29105"/>
        <label>2</label>
    </ligand>
</feature>
<feature type="binding site" evidence="8">
    <location>
        <position position="23"/>
    </location>
    <ligand>
        <name>Zn(2+)</name>
        <dbReference type="ChEBI" id="CHEBI:29105"/>
        <label>1</label>
    </ligand>
</feature>
<comment type="function">
    <text evidence="7">DNA-dependent RNA polymerase catalyzes the transcription of DNA into RNA using the four ribonucleoside triphosphates as substrates.</text>
</comment>
<dbReference type="GeneID" id="110804938"/>
<evidence type="ECO:0000256" key="1">
    <source>
        <dbReference type="ARBA" id="ARBA00004123"/>
    </source>
</evidence>
<comment type="similarity">
    <text evidence="7 10">Belongs to the archaeal rpoM/eukaryotic RPA12/RPB9/RPC11 RNA polymerase family.</text>
</comment>
<dbReference type="Gene3D" id="2.20.25.10">
    <property type="match status" value="1"/>
</dbReference>
<evidence type="ECO:0000256" key="4">
    <source>
        <dbReference type="ARBA" id="ARBA00022771"/>
    </source>
</evidence>
<evidence type="ECO:0000256" key="10">
    <source>
        <dbReference type="RuleBase" id="RU003474"/>
    </source>
</evidence>
<dbReference type="OrthoDB" id="282152at2759"/>
<keyword evidence="5 8" id="KW-0862">Zinc</keyword>
<dbReference type="SMART" id="SM00440">
    <property type="entry name" value="ZnF_C2C2"/>
    <property type="match status" value="1"/>
</dbReference>
<evidence type="ECO:0000256" key="5">
    <source>
        <dbReference type="ARBA" id="ARBA00022833"/>
    </source>
</evidence>
<reference evidence="12" key="1">
    <citation type="journal article" date="2021" name="Nat. Commun.">
        <title>Genomic analyses provide insights into spinach domestication and the genetic basis of agronomic traits.</title>
        <authorList>
            <person name="Cai X."/>
            <person name="Sun X."/>
            <person name="Xu C."/>
            <person name="Sun H."/>
            <person name="Wang X."/>
            <person name="Ge C."/>
            <person name="Zhang Z."/>
            <person name="Wang Q."/>
            <person name="Fei Z."/>
            <person name="Jiao C."/>
            <person name="Wang Q."/>
        </authorList>
    </citation>
    <scope>NUCLEOTIDE SEQUENCE [LARGE SCALE GENOMIC DNA]</scope>
    <source>
        <strain evidence="12">cv. Varoflay</strain>
    </source>
</reference>
<dbReference type="PANTHER" id="PTHR11239">
    <property type="entry name" value="DNA-DIRECTED RNA POLYMERASE"/>
    <property type="match status" value="1"/>
</dbReference>
<name>A0A9R0KC60_SPIOL</name>
<evidence type="ECO:0000256" key="3">
    <source>
        <dbReference type="ARBA" id="ARBA00022723"/>
    </source>
</evidence>
<dbReference type="RefSeq" id="XP_021866229.1">
    <property type="nucleotide sequence ID" value="XM_022010537.2"/>
</dbReference>
<keyword evidence="3 8" id="KW-0479">Metal-binding</keyword>
<dbReference type="SUPFAM" id="SSF57783">
    <property type="entry name" value="Zinc beta-ribbon"/>
    <property type="match status" value="1"/>
</dbReference>
<keyword evidence="12" id="KW-1185">Reference proteome</keyword>
<dbReference type="GO" id="GO:0006386">
    <property type="term" value="P:termination of RNA polymerase III transcription"/>
    <property type="evidence" value="ECO:0000318"/>
    <property type="project" value="GO_Central"/>
</dbReference>
<dbReference type="InterPro" id="IPR034014">
    <property type="entry name" value="Zn_ribbon_RPC11_C"/>
</dbReference>
<keyword evidence="2 7" id="KW-0240">DNA-directed RNA polymerase</keyword>
<dbReference type="AlphaFoldDB" id="A0A9R0KC60"/>
<feature type="binding site" evidence="8">
    <location>
        <position position="68"/>
    </location>
    <ligand>
        <name>Zn(2+)</name>
        <dbReference type="ChEBI" id="CHEBI:29105"/>
        <label>2</label>
    </ligand>
</feature>
<dbReference type="PIRSF" id="PIRSF005586">
    <property type="entry name" value="RNApol_RpoM"/>
    <property type="match status" value="1"/>
</dbReference>
<feature type="domain" description="TFIIS-type" evidence="11">
    <location>
        <begin position="64"/>
        <end position="106"/>
    </location>
</feature>
<dbReference type="GO" id="GO:0003899">
    <property type="term" value="F:DNA-directed RNA polymerase activity"/>
    <property type="evidence" value="ECO:0007669"/>
    <property type="project" value="InterPro"/>
</dbReference>
<proteinExistence type="inferred from homology"/>
<evidence type="ECO:0000256" key="9">
    <source>
        <dbReference type="PIRSR" id="PIRSR005586-2"/>
    </source>
</evidence>
<evidence type="ECO:0000256" key="8">
    <source>
        <dbReference type="PIRSR" id="PIRSR005586-1"/>
    </source>
</evidence>
<sequence>MEFCPSCANLLQYEMRMPARFFCRSCRYICPIEKKVKIKRGVILAHKEATPVVVGEKQHVGATTDATCPKCSHGKAEFEQMQTRSADEPMTIFYKCLNQSCKHNWRED</sequence>
<feature type="binding site" evidence="8">
    <location>
        <position position="71"/>
    </location>
    <ligand>
        <name>Zn(2+)</name>
        <dbReference type="ChEBI" id="CHEBI:29105"/>
        <label>2</label>
    </ligand>
</feature>
<dbReference type="GO" id="GO:0003676">
    <property type="term" value="F:nucleic acid binding"/>
    <property type="evidence" value="ECO:0007669"/>
    <property type="project" value="InterPro"/>
</dbReference>
<feature type="binding site" evidence="8">
    <location>
        <position position="26"/>
    </location>
    <ligand>
        <name>Zn(2+)</name>
        <dbReference type="ChEBI" id="CHEBI:29105"/>
        <label>1</label>
    </ligand>
</feature>
<evidence type="ECO:0000256" key="6">
    <source>
        <dbReference type="ARBA" id="ARBA00023242"/>
    </source>
</evidence>
<evidence type="ECO:0000256" key="2">
    <source>
        <dbReference type="ARBA" id="ARBA00022478"/>
    </source>
</evidence>
<dbReference type="Proteomes" id="UP000813463">
    <property type="component" value="Chromosome 5"/>
</dbReference>
<feature type="binding site" evidence="8">
    <location>
        <position position="7"/>
    </location>
    <ligand>
        <name>Zn(2+)</name>
        <dbReference type="ChEBI" id="CHEBI:29105"/>
        <label>1</label>
    </ligand>
</feature>
<evidence type="ECO:0000313" key="12">
    <source>
        <dbReference type="Proteomes" id="UP000813463"/>
    </source>
</evidence>
<evidence type="ECO:0000313" key="13">
    <source>
        <dbReference type="RefSeq" id="XP_021866229.1"/>
    </source>
</evidence>
<dbReference type="PANTHER" id="PTHR11239:SF12">
    <property type="entry name" value="DNA-DIRECTED RNA POLYMERASE III SUBUNIT RPC10"/>
    <property type="match status" value="1"/>
</dbReference>
<dbReference type="GO" id="GO:0008270">
    <property type="term" value="F:zinc ion binding"/>
    <property type="evidence" value="ECO:0007669"/>
    <property type="project" value="UniProtKB-KW"/>
</dbReference>
<dbReference type="InterPro" id="IPR001529">
    <property type="entry name" value="Zn_ribbon_RPB9"/>
</dbReference>
<dbReference type="InterPro" id="IPR012164">
    <property type="entry name" value="Rpa12/Rpb9/Rpc10/TFS"/>
</dbReference>
<organism evidence="12 13">
    <name type="scientific">Spinacia oleracea</name>
    <name type="common">Spinach</name>
    <dbReference type="NCBI Taxonomy" id="3562"/>
    <lineage>
        <taxon>Eukaryota</taxon>
        <taxon>Viridiplantae</taxon>
        <taxon>Streptophyta</taxon>
        <taxon>Embryophyta</taxon>
        <taxon>Tracheophyta</taxon>
        <taxon>Spermatophyta</taxon>
        <taxon>Magnoliopsida</taxon>
        <taxon>eudicotyledons</taxon>
        <taxon>Gunneridae</taxon>
        <taxon>Pentapetalae</taxon>
        <taxon>Caryophyllales</taxon>
        <taxon>Chenopodiaceae</taxon>
        <taxon>Chenopodioideae</taxon>
        <taxon>Anserineae</taxon>
        <taxon>Spinacia</taxon>
    </lineage>
</organism>
<evidence type="ECO:0000259" key="11">
    <source>
        <dbReference type="PROSITE" id="PS51133"/>
    </source>
</evidence>
<dbReference type="InterPro" id="IPR001222">
    <property type="entry name" value="Znf_TFIIS"/>
</dbReference>